<protein>
    <recommendedName>
        <fullName evidence="2">sphingomyelin phosphodiesterase</fullName>
        <ecNumber evidence="2">3.1.4.12</ecNumber>
    </recommendedName>
</protein>
<reference evidence="5" key="1">
    <citation type="submission" date="2023-07" db="EMBL/GenBank/DDBJ databases">
        <authorList>
            <consortium name="AG Swart"/>
            <person name="Singh M."/>
            <person name="Singh A."/>
            <person name="Seah K."/>
            <person name="Emmerich C."/>
        </authorList>
    </citation>
    <scope>NUCLEOTIDE SEQUENCE</scope>
    <source>
        <strain evidence="5">DP1</strain>
    </source>
</reference>
<dbReference type="InterPro" id="IPR036691">
    <property type="entry name" value="Endo/exonu/phosph_ase_sf"/>
</dbReference>
<dbReference type="GO" id="GO:0005576">
    <property type="term" value="C:extracellular region"/>
    <property type="evidence" value="ECO:0007669"/>
    <property type="project" value="InterPro"/>
</dbReference>
<dbReference type="GO" id="GO:0004767">
    <property type="term" value="F:sphingomyelin phosphodiesterase activity"/>
    <property type="evidence" value="ECO:0007669"/>
    <property type="project" value="UniProtKB-EC"/>
</dbReference>
<dbReference type="CDD" id="cd09078">
    <property type="entry name" value="nSMase"/>
    <property type="match status" value="1"/>
</dbReference>
<comment type="similarity">
    <text evidence="1">Belongs to the neutral sphingomyelinase family.</text>
</comment>
<feature type="domain" description="Endonuclease/exonuclease/phosphatase" evidence="4">
    <location>
        <begin position="57"/>
        <end position="241"/>
    </location>
</feature>
<dbReference type="PANTHER" id="PTHR16320:SF1">
    <property type="entry name" value="SPHINGOMYELINASE DDB_G0288017"/>
    <property type="match status" value="1"/>
</dbReference>
<comment type="caution">
    <text evidence="5">The sequence shown here is derived from an EMBL/GenBank/DDBJ whole genome shotgun (WGS) entry which is preliminary data.</text>
</comment>
<evidence type="ECO:0000256" key="1">
    <source>
        <dbReference type="ARBA" id="ARBA00006335"/>
    </source>
</evidence>
<dbReference type="AlphaFoldDB" id="A0AAD1XFK0"/>
<organism evidence="5 6">
    <name type="scientific">Euplotes crassus</name>
    <dbReference type="NCBI Taxonomy" id="5936"/>
    <lineage>
        <taxon>Eukaryota</taxon>
        <taxon>Sar</taxon>
        <taxon>Alveolata</taxon>
        <taxon>Ciliophora</taxon>
        <taxon>Intramacronucleata</taxon>
        <taxon>Spirotrichea</taxon>
        <taxon>Hypotrichia</taxon>
        <taxon>Euplotida</taxon>
        <taxon>Euplotidae</taxon>
        <taxon>Moneuplotes</taxon>
    </lineage>
</organism>
<dbReference type="InterPro" id="IPR038772">
    <property type="entry name" value="Sph/SMPD2-like"/>
</dbReference>
<evidence type="ECO:0000259" key="4">
    <source>
        <dbReference type="Pfam" id="PF03372"/>
    </source>
</evidence>
<dbReference type="EC" id="3.1.4.12" evidence="2"/>
<dbReference type="EMBL" id="CAMPGE010011457">
    <property type="protein sequence ID" value="CAI2370288.1"/>
    <property type="molecule type" value="Genomic_DNA"/>
</dbReference>
<dbReference type="Gene3D" id="3.60.10.10">
    <property type="entry name" value="Endonuclease/exonuclease/phosphatase"/>
    <property type="match status" value="1"/>
</dbReference>
<keyword evidence="3" id="KW-0378">Hydrolase</keyword>
<dbReference type="SUPFAM" id="SSF56219">
    <property type="entry name" value="DNase I-like"/>
    <property type="match status" value="1"/>
</dbReference>
<dbReference type="PANTHER" id="PTHR16320">
    <property type="entry name" value="SPHINGOMYELINASE FAMILY MEMBER"/>
    <property type="match status" value="1"/>
</dbReference>
<evidence type="ECO:0000313" key="6">
    <source>
        <dbReference type="Proteomes" id="UP001295684"/>
    </source>
</evidence>
<dbReference type="Proteomes" id="UP001295684">
    <property type="component" value="Unassembled WGS sequence"/>
</dbReference>
<dbReference type="GO" id="GO:0005737">
    <property type="term" value="C:cytoplasm"/>
    <property type="evidence" value="ECO:0007669"/>
    <property type="project" value="TreeGrafter"/>
</dbReference>
<name>A0AAD1XFK0_EUPCR</name>
<accession>A0AAD1XFK0</accession>
<proteinExistence type="inferred from homology"/>
<gene>
    <name evidence="5" type="ORF">ECRASSUSDP1_LOCUS11598</name>
</gene>
<dbReference type="InterPro" id="IPR005135">
    <property type="entry name" value="Endo/exonuclease/phosphatase"/>
</dbReference>
<sequence>MELKSFLPQSWWKPFANIFYSPAIPKLHPLLKQTKERFEYSLEEFEELDREEVRILTLNLFMRPPGVKNNDDDFKEERFEEYLKLLDNYDIICNQELFTGLNSRKERFISHAKKLGFIDHVVSTKPKLFEHFVIDSGLCIVSRFPIIKTAEMTYSRYAYSDSMSQKGALYARIKIGKSTLHLFNTHLQANYLHSDYTTYSYSIDYRDHHQLQELSDFIDEQLADADDNCKIMIVGDFNISSRPFSEATIEGLRELSKTYPEYKKMLDEDYDQLGEYKHLMNMLSKDGKYTVINLKKGLDQEGETLDVVTFGDYIQNEDGSRSPAEVALTHRSDSMVATSIDYIFQLTKNQQDVSGDCSKVKLIKKDPTMVSDREERDSKKFEDKLSFWKQFEGIYDGQELFINPTSLKQEKFLIEGREFTQMSDHYGLSVEVEWRGNKYS</sequence>
<evidence type="ECO:0000256" key="2">
    <source>
        <dbReference type="ARBA" id="ARBA00012369"/>
    </source>
</evidence>
<dbReference type="InterPro" id="IPR017766">
    <property type="entry name" value="Sphingomyelinase/PLipase_C"/>
</dbReference>
<evidence type="ECO:0000256" key="3">
    <source>
        <dbReference type="ARBA" id="ARBA00022801"/>
    </source>
</evidence>
<dbReference type="Pfam" id="PF03372">
    <property type="entry name" value="Exo_endo_phos"/>
    <property type="match status" value="1"/>
</dbReference>
<evidence type="ECO:0000313" key="5">
    <source>
        <dbReference type="EMBL" id="CAI2370288.1"/>
    </source>
</evidence>
<keyword evidence="6" id="KW-1185">Reference proteome</keyword>